<evidence type="ECO:0000313" key="2">
    <source>
        <dbReference type="Proteomes" id="UP000317238"/>
    </source>
</evidence>
<proteinExistence type="predicted"/>
<dbReference type="EMBL" id="SJPL01000001">
    <property type="protein sequence ID" value="TWT71671.1"/>
    <property type="molecule type" value="Genomic_DNA"/>
</dbReference>
<keyword evidence="2" id="KW-1185">Reference proteome</keyword>
<dbReference type="Proteomes" id="UP000317238">
    <property type="component" value="Unassembled WGS sequence"/>
</dbReference>
<sequence>MVLAAMIAVVSPSLSSASQDGPVGRWSTVRSADVADRMIQASALDEALGWCMRNRGRLAPQSESGVWWLAKSIEVQALILRRDAGDPASMIQGVIEPADSFLRAYPDHSRRWFLQWSIWSARRTVAESTVLDAIQRRGDESLVDRAMRLMLDVDRGLDDLANRVDDAVQDRRQLLQRMTPPGDDTRDAMIQDLLHLRQRIGIARVSGALLRTELFDPQSRDFVGSAATAVRLAADAAAGLPEGSEARNAMERLWTESLLRAGRLDEARRRLDSVDGRSSDPQWTALAIRLAIAEGDLGSARGDLKTFYGGTPSSASSSIAMDDARLRYLMALSESSDAPTDSTAAITQWVDAIGQRHGKFARRRAESLLLADAGDDPGSIASRVELLAIAGRDHLRSGRYGEAAESLRAAATRAPAAKLASQYAIQAAVAYQQAGDPNAGARLLSDIAKKHHEYSQAPALALQAIVLRSEADPAFATQTLITELRTMVTSWPGSSQAVAAKQWARSVFERTGQPWQAVDVLAWNPLQHWVPDEIRQAKQIGVRALSSGTEPSNPAPVQAVVSKLLESTDAPVWDDEDVVTALAECLVLFADMSDLKKVTQETKLSLDGLRPPLDVFLRLRQGGKSASMPPPDDADLAKAMAWRLMRDAKERRGMRRHIAGQLIQWPTLSPDDFAAAERLIWLGRSDEAIARYDAMLSSLPGGIAVLRRAASDLSDSRQGDDWKEAVKLWDRLASGVPQGSDAWYQARLRAAKLYRLSGRASEADKRARYVLLTRPPNDPKLKQAFGALVLTEASDKAGK</sequence>
<name>A0A5C5YB87_9PLAN</name>
<dbReference type="AlphaFoldDB" id="A0A5C5YB87"/>
<dbReference type="Gene3D" id="1.25.40.10">
    <property type="entry name" value="Tetratricopeptide repeat domain"/>
    <property type="match status" value="1"/>
</dbReference>
<reference evidence="1 2" key="1">
    <citation type="submission" date="2019-02" db="EMBL/GenBank/DDBJ databases">
        <title>Deep-cultivation of Planctomycetes and their phenomic and genomic characterization uncovers novel biology.</title>
        <authorList>
            <person name="Wiegand S."/>
            <person name="Jogler M."/>
            <person name="Boedeker C."/>
            <person name="Pinto D."/>
            <person name="Vollmers J."/>
            <person name="Rivas-Marin E."/>
            <person name="Kohn T."/>
            <person name="Peeters S.H."/>
            <person name="Heuer A."/>
            <person name="Rast P."/>
            <person name="Oberbeckmann S."/>
            <person name="Bunk B."/>
            <person name="Jeske O."/>
            <person name="Meyerdierks A."/>
            <person name="Storesund J.E."/>
            <person name="Kallscheuer N."/>
            <person name="Luecker S."/>
            <person name="Lage O.M."/>
            <person name="Pohl T."/>
            <person name="Merkel B.J."/>
            <person name="Hornburger P."/>
            <person name="Mueller R.-W."/>
            <person name="Bruemmer F."/>
            <person name="Labrenz M."/>
            <person name="Spormann A.M."/>
            <person name="Op Den Camp H."/>
            <person name="Overmann J."/>
            <person name="Amann R."/>
            <person name="Jetten M.S.M."/>
            <person name="Mascher T."/>
            <person name="Medema M.H."/>
            <person name="Devos D.P."/>
            <person name="Kaster A.-K."/>
            <person name="Ovreas L."/>
            <person name="Rohde M."/>
            <person name="Galperin M.Y."/>
            <person name="Jogler C."/>
        </authorList>
    </citation>
    <scope>NUCLEOTIDE SEQUENCE [LARGE SCALE GENOMIC DNA]</scope>
    <source>
        <strain evidence="1 2">Pan14r</strain>
    </source>
</reference>
<dbReference type="SUPFAM" id="SSF48452">
    <property type="entry name" value="TPR-like"/>
    <property type="match status" value="1"/>
</dbReference>
<protein>
    <recommendedName>
        <fullName evidence="3">Tetratricopeptide repeat protein</fullName>
    </recommendedName>
</protein>
<gene>
    <name evidence="1" type="ORF">Pan14r_39820</name>
</gene>
<accession>A0A5C5YB87</accession>
<dbReference type="InterPro" id="IPR011990">
    <property type="entry name" value="TPR-like_helical_dom_sf"/>
</dbReference>
<organism evidence="1 2">
    <name type="scientific">Crateriforma conspicua</name>
    <dbReference type="NCBI Taxonomy" id="2527996"/>
    <lineage>
        <taxon>Bacteria</taxon>
        <taxon>Pseudomonadati</taxon>
        <taxon>Planctomycetota</taxon>
        <taxon>Planctomycetia</taxon>
        <taxon>Planctomycetales</taxon>
        <taxon>Planctomycetaceae</taxon>
        <taxon>Crateriforma</taxon>
    </lineage>
</organism>
<evidence type="ECO:0008006" key="3">
    <source>
        <dbReference type="Google" id="ProtNLM"/>
    </source>
</evidence>
<comment type="caution">
    <text evidence="1">The sequence shown here is derived from an EMBL/GenBank/DDBJ whole genome shotgun (WGS) entry which is preliminary data.</text>
</comment>
<evidence type="ECO:0000313" key="1">
    <source>
        <dbReference type="EMBL" id="TWT71671.1"/>
    </source>
</evidence>